<dbReference type="Proteomes" id="UP000436088">
    <property type="component" value="Unassembled WGS sequence"/>
</dbReference>
<dbReference type="InterPro" id="IPR036397">
    <property type="entry name" value="RNaseH_sf"/>
</dbReference>
<dbReference type="SMART" id="SM00360">
    <property type="entry name" value="RRM"/>
    <property type="match status" value="1"/>
</dbReference>
<dbReference type="InterPro" id="IPR035979">
    <property type="entry name" value="RBD_domain_sf"/>
</dbReference>
<evidence type="ECO:0000313" key="10">
    <source>
        <dbReference type="EMBL" id="KAE8699091.1"/>
    </source>
</evidence>
<keyword evidence="3" id="KW-0238">DNA-binding</keyword>
<dbReference type="GO" id="GO:0004523">
    <property type="term" value="F:RNA-DNA hybrid ribonuclease activity"/>
    <property type="evidence" value="ECO:0007669"/>
    <property type="project" value="InterPro"/>
</dbReference>
<dbReference type="InterPro" id="IPR002156">
    <property type="entry name" value="RNaseH_domain"/>
</dbReference>
<keyword evidence="11" id="KW-1185">Reference proteome</keyword>
<evidence type="ECO:0000259" key="8">
    <source>
        <dbReference type="PROSITE" id="PS50102"/>
    </source>
</evidence>
<name>A0A6A3A468_HIBSY</name>
<gene>
    <name evidence="10" type="ORF">F3Y22_tig00110596pilonHSYRG00035</name>
</gene>
<keyword evidence="6" id="KW-0694">RNA-binding</keyword>
<feature type="domain" description="WRKY" evidence="9">
    <location>
        <begin position="113"/>
        <end position="138"/>
    </location>
</feature>
<feature type="region of interest" description="Disordered" evidence="7">
    <location>
        <begin position="1"/>
        <end position="20"/>
    </location>
</feature>
<dbReference type="GO" id="GO:0003723">
    <property type="term" value="F:RNA binding"/>
    <property type="evidence" value="ECO:0007669"/>
    <property type="project" value="UniProtKB-UniRule"/>
</dbReference>
<dbReference type="InterPro" id="IPR012677">
    <property type="entry name" value="Nucleotide-bd_a/b_plait_sf"/>
</dbReference>
<proteinExistence type="predicted"/>
<evidence type="ECO:0000256" key="2">
    <source>
        <dbReference type="ARBA" id="ARBA00023015"/>
    </source>
</evidence>
<reference evidence="10" key="1">
    <citation type="submission" date="2019-09" db="EMBL/GenBank/DDBJ databases">
        <title>Draft genome information of white flower Hibiscus syriacus.</title>
        <authorList>
            <person name="Kim Y.-M."/>
        </authorList>
    </citation>
    <scope>NUCLEOTIDE SEQUENCE [LARGE SCALE GENOMIC DNA]</scope>
    <source>
        <strain evidence="10">YM2019G1</strain>
    </source>
</reference>
<dbReference type="PANTHER" id="PTHR33116">
    <property type="entry name" value="REVERSE TRANSCRIPTASE ZINC-BINDING DOMAIN-CONTAINING PROTEIN-RELATED-RELATED"/>
    <property type="match status" value="1"/>
</dbReference>
<dbReference type="SUPFAM" id="SSF54928">
    <property type="entry name" value="RNA-binding domain, RBD"/>
    <property type="match status" value="1"/>
</dbReference>
<dbReference type="InterPro" id="IPR000504">
    <property type="entry name" value="RRM_dom"/>
</dbReference>
<dbReference type="SUPFAM" id="SSF53098">
    <property type="entry name" value="Ribonuclease H-like"/>
    <property type="match status" value="1"/>
</dbReference>
<feature type="region of interest" description="Disordered" evidence="7">
    <location>
        <begin position="559"/>
        <end position="583"/>
    </location>
</feature>
<dbReference type="Pfam" id="PF13456">
    <property type="entry name" value="RVT_3"/>
    <property type="match status" value="1"/>
</dbReference>
<dbReference type="InterPro" id="IPR036691">
    <property type="entry name" value="Endo/exonu/phosph_ase_sf"/>
</dbReference>
<evidence type="ECO:0000313" key="11">
    <source>
        <dbReference type="Proteomes" id="UP000436088"/>
    </source>
</evidence>
<feature type="compositionally biased region" description="Basic residues" evidence="7">
    <location>
        <begin position="559"/>
        <end position="570"/>
    </location>
</feature>
<comment type="caution">
    <text evidence="10">The sequence shown here is derived from an EMBL/GenBank/DDBJ whole genome shotgun (WGS) entry which is preliminary data.</text>
</comment>
<protein>
    <recommendedName>
        <fullName evidence="12">RRM domain-containing protein</fullName>
    </recommendedName>
</protein>
<dbReference type="PROSITE" id="PS50102">
    <property type="entry name" value="RRM"/>
    <property type="match status" value="1"/>
</dbReference>
<dbReference type="SMART" id="SM00774">
    <property type="entry name" value="WRKY"/>
    <property type="match status" value="1"/>
</dbReference>
<dbReference type="InterPro" id="IPR036576">
    <property type="entry name" value="WRKY_dom_sf"/>
</dbReference>
<dbReference type="GO" id="GO:0003700">
    <property type="term" value="F:DNA-binding transcription factor activity"/>
    <property type="evidence" value="ECO:0007669"/>
    <property type="project" value="InterPro"/>
</dbReference>
<keyword evidence="4" id="KW-0804">Transcription</keyword>
<evidence type="ECO:0000256" key="3">
    <source>
        <dbReference type="ARBA" id="ARBA00023125"/>
    </source>
</evidence>
<dbReference type="InterPro" id="IPR012337">
    <property type="entry name" value="RNaseH-like_sf"/>
</dbReference>
<dbReference type="GO" id="GO:0043565">
    <property type="term" value="F:sequence-specific DNA binding"/>
    <property type="evidence" value="ECO:0007669"/>
    <property type="project" value="InterPro"/>
</dbReference>
<keyword evidence="5" id="KW-0539">Nucleus</keyword>
<feature type="domain" description="RRM" evidence="8">
    <location>
        <begin position="160"/>
        <end position="237"/>
    </location>
</feature>
<dbReference type="PROSITE" id="PS50811">
    <property type="entry name" value="WRKY"/>
    <property type="match status" value="1"/>
</dbReference>
<dbReference type="Gene3D" id="3.30.420.10">
    <property type="entry name" value="Ribonuclease H-like superfamily/Ribonuclease H"/>
    <property type="match status" value="1"/>
</dbReference>
<dbReference type="Gene3D" id="2.20.25.80">
    <property type="entry name" value="WRKY domain"/>
    <property type="match status" value="1"/>
</dbReference>
<feature type="compositionally biased region" description="Basic and acidic residues" evidence="7">
    <location>
        <begin position="571"/>
        <end position="583"/>
    </location>
</feature>
<dbReference type="Pfam" id="PF00076">
    <property type="entry name" value="RRM_1"/>
    <property type="match status" value="1"/>
</dbReference>
<evidence type="ECO:0000259" key="9">
    <source>
        <dbReference type="PROSITE" id="PS50811"/>
    </source>
</evidence>
<dbReference type="CDD" id="cd06222">
    <property type="entry name" value="RNase_H_like"/>
    <property type="match status" value="1"/>
</dbReference>
<evidence type="ECO:0008006" key="12">
    <source>
        <dbReference type="Google" id="ProtNLM"/>
    </source>
</evidence>
<dbReference type="SUPFAM" id="SSF118290">
    <property type="entry name" value="WRKY DNA-binding domain"/>
    <property type="match status" value="1"/>
</dbReference>
<dbReference type="CDD" id="cd00590">
    <property type="entry name" value="RRM_SF"/>
    <property type="match status" value="1"/>
</dbReference>
<dbReference type="Gene3D" id="3.60.10.10">
    <property type="entry name" value="Endonuclease/exonuclease/phosphatase"/>
    <property type="match status" value="1"/>
</dbReference>
<dbReference type="GO" id="GO:0005634">
    <property type="term" value="C:nucleus"/>
    <property type="evidence" value="ECO:0007669"/>
    <property type="project" value="UniProtKB-SubCell"/>
</dbReference>
<dbReference type="Gene3D" id="3.30.70.330">
    <property type="match status" value="1"/>
</dbReference>
<evidence type="ECO:0000256" key="4">
    <source>
        <dbReference type="ARBA" id="ARBA00023163"/>
    </source>
</evidence>
<dbReference type="PANTHER" id="PTHR33116:SF78">
    <property type="entry name" value="OS12G0587133 PROTEIN"/>
    <property type="match status" value="1"/>
</dbReference>
<sequence>MAGHKTQVETGRGSRMAGHARESCWALGRAERGHYEGRNKGREKKSGGARNMRPKIYVFRLSGTDDGGANERLQMSRRSRDGLLRWRSSASEKARVKDRTKLREPRFCFQTRSEVDVLDDGYKWRKYGQKVVKNSLHPSMLGENQKIPTVKVSGKEGENQTLFIQNIPPRYHWSGLRQLFGRHGDVVSSFIARKNDRMEKRFGFVRFSNKEDTIRAMQRLNGFWLFRYCLSVKEARYRAKNLSGDQNSLSTSNLAARIHKDKSIGDEDSEANASRRRRVIQVIIDDDVVQKLQKCLVGTMATVCSSTQVEERLSAGSLGEVKTKFLGESDFLIEIVDDELYRIMEENKWSFLLEIFLKVHPWTESYRASERVTWIKLIGVPLHCWNHITFKRIAEQWGEVVAMGENALQELGCEEMTILIATSKRDLIDEVFDLEAGRDVFKIRIMEQSTNSSEKKNPEGWHEDDDSQLCCMGIISKGGSLSGLDGEERNIGEEVILGQRVNDVRSENLQKHIMRTCLYGKGVQGLRRGSKSSLGREEEDRKQGPFMITNLSEDSFMPKTKKHASLKNKVHREEESTELEGRSLSDSNLQERWQRQKMEAMKTLQIGRELELRRVIRIHRVEITLLQETKKENFMDTEISSFWCDDDFEFIFSNAIEGKYLTDDSICSVMNVYAPCEVSEQVTLWNAIVNVRRKNNNRWFMAGDFNAIRNHSERSGCSYRQKEITVFNTFIEDYKKDEANDLDERDREEVLNCTRRLWDLLKEKEDIWRQKSRLTWLKLEVLHLLLEGVVRKGFFDGIDNVVSNTSISHLQFADYTILFIRPDQSGLSNVKRILICFEMGSGLSINFRKSCLAWVKVDEDNLNQFALLVGCMVSSFPFKYLGIPLGADPRRTSMWELVIEKFKVKLVGWKNKMLSFVGRVVLINSVLSIFPLYYMSIFPVPKTVVSRIDKIRRGFLWGFDGNTRRLPRVNWGRLCLPKKKREAGIINLKAKNKALLAKWGWRFVIERGALWRSVICHKYGSGDLPWLVCHEDIKKASITWREIVNNLSSGGTTKWMSGDSFRWLVGDGKSALFWEDVWFGESALRSRYPRIYRLASRKYITVRDMVSAGVWHSLDTTALFERHLLDRELITVRYIKREMDKVSLNLSVADRIVWVHEVDGLFKVKKLTELLLSDGNFDGVGTFNFDKIWSLKVLPKVKYFLWMLKLNRVSTKAFLIKRGIKLPDAQRFCPWWWHIPGFNLQSVDEAFEFCYQFRWSGSIALAWFVSFAVALWRKSAGASALQSSLNVWLPPVSGQLKFIVDGSASSKSAGCGGVLRTTNRHIIAMFFGPVLEVNSDFAELVVIKIALEVFADSCWRGKAALVVESDSKVVLNWVQNASARPWRWGATFQQMDAYVLKLSEIKFVFSPRTTNNLADYLAKMGSMRKVMFKASW</sequence>
<dbReference type="Pfam" id="PF03106">
    <property type="entry name" value="WRKY"/>
    <property type="match status" value="1"/>
</dbReference>
<evidence type="ECO:0000256" key="5">
    <source>
        <dbReference type="ARBA" id="ARBA00023242"/>
    </source>
</evidence>
<dbReference type="InterPro" id="IPR003657">
    <property type="entry name" value="WRKY_dom"/>
</dbReference>
<accession>A0A6A3A468</accession>
<keyword evidence="2" id="KW-0805">Transcription regulation</keyword>
<evidence type="ECO:0000256" key="7">
    <source>
        <dbReference type="SAM" id="MobiDB-lite"/>
    </source>
</evidence>
<dbReference type="SUPFAM" id="SSF56219">
    <property type="entry name" value="DNase I-like"/>
    <property type="match status" value="1"/>
</dbReference>
<dbReference type="InterPro" id="IPR044730">
    <property type="entry name" value="RNase_H-like_dom_plant"/>
</dbReference>
<organism evidence="10 11">
    <name type="scientific">Hibiscus syriacus</name>
    <name type="common">Rose of Sharon</name>
    <dbReference type="NCBI Taxonomy" id="106335"/>
    <lineage>
        <taxon>Eukaryota</taxon>
        <taxon>Viridiplantae</taxon>
        <taxon>Streptophyta</taxon>
        <taxon>Embryophyta</taxon>
        <taxon>Tracheophyta</taxon>
        <taxon>Spermatophyta</taxon>
        <taxon>Magnoliopsida</taxon>
        <taxon>eudicotyledons</taxon>
        <taxon>Gunneridae</taxon>
        <taxon>Pentapetalae</taxon>
        <taxon>rosids</taxon>
        <taxon>malvids</taxon>
        <taxon>Malvales</taxon>
        <taxon>Malvaceae</taxon>
        <taxon>Malvoideae</taxon>
        <taxon>Hibiscus</taxon>
    </lineage>
</organism>
<evidence type="ECO:0000256" key="1">
    <source>
        <dbReference type="ARBA" id="ARBA00004123"/>
    </source>
</evidence>
<evidence type="ECO:0000256" key="6">
    <source>
        <dbReference type="PROSITE-ProRule" id="PRU00176"/>
    </source>
</evidence>
<dbReference type="EMBL" id="VEPZ02001043">
    <property type="protein sequence ID" value="KAE8699091.1"/>
    <property type="molecule type" value="Genomic_DNA"/>
</dbReference>
<comment type="subcellular location">
    <subcellularLocation>
        <location evidence="1">Nucleus</location>
    </subcellularLocation>
</comment>